<keyword evidence="2" id="KW-1185">Reference proteome</keyword>
<sequence length="234" mass="25096">MRVLAIENYHDTPYGNVGRALADAGVEVVSVRAFAGEPLPDGIGDHAGLVVFGGGQNALDDAGSPFLPRVCELIRGFHAADRPVMGICLGSQLIARSFGGRNIIGRPIEFGWHDVTPTGAGRTDPVFSALGTGAPLFHWHNDTFELPEGAVHLATSRQTQNQGFRLGRATYAFQFHFEAALPEVLEWSQGFADTIARDAPDWTARLPAEADRHAARADATGMALASNWVRLLQG</sequence>
<dbReference type="InterPro" id="IPR044992">
    <property type="entry name" value="ChyE-like"/>
</dbReference>
<organism evidence="1 2">
    <name type="scientific">Pannonibacter tanglangensis</name>
    <dbReference type="NCBI Taxonomy" id="2750084"/>
    <lineage>
        <taxon>Bacteria</taxon>
        <taxon>Pseudomonadati</taxon>
        <taxon>Pseudomonadota</taxon>
        <taxon>Alphaproteobacteria</taxon>
        <taxon>Hyphomicrobiales</taxon>
        <taxon>Stappiaceae</taxon>
        <taxon>Pannonibacter</taxon>
    </lineage>
</organism>
<accession>A0A7X5JA42</accession>
<dbReference type="CDD" id="cd01741">
    <property type="entry name" value="GATase1_1"/>
    <property type="match status" value="1"/>
</dbReference>
<dbReference type="Proteomes" id="UP000586722">
    <property type="component" value="Unassembled WGS sequence"/>
</dbReference>
<dbReference type="Gene3D" id="3.40.50.880">
    <property type="match status" value="1"/>
</dbReference>
<dbReference type="InterPro" id="IPR017926">
    <property type="entry name" value="GATASE"/>
</dbReference>
<dbReference type="RefSeq" id="WP_161676490.1">
    <property type="nucleotide sequence ID" value="NZ_JAABLP010000003.1"/>
</dbReference>
<dbReference type="EMBL" id="JAABLQ010000001">
    <property type="protein sequence ID" value="NBN79051.1"/>
    <property type="molecule type" value="Genomic_DNA"/>
</dbReference>
<dbReference type="PROSITE" id="PS51273">
    <property type="entry name" value="GATASE_TYPE_1"/>
    <property type="match status" value="1"/>
</dbReference>
<evidence type="ECO:0000313" key="1">
    <source>
        <dbReference type="EMBL" id="NBN79051.1"/>
    </source>
</evidence>
<dbReference type="PANTHER" id="PTHR42695:SF5">
    <property type="entry name" value="GLUTAMINE AMIDOTRANSFERASE YLR126C-RELATED"/>
    <property type="match status" value="1"/>
</dbReference>
<dbReference type="InterPro" id="IPR029062">
    <property type="entry name" value="Class_I_gatase-like"/>
</dbReference>
<proteinExistence type="predicted"/>
<comment type="caution">
    <text evidence="1">The sequence shown here is derived from an EMBL/GenBank/DDBJ whole genome shotgun (WGS) entry which is preliminary data.</text>
</comment>
<evidence type="ECO:0000313" key="2">
    <source>
        <dbReference type="Proteomes" id="UP000586722"/>
    </source>
</evidence>
<dbReference type="PANTHER" id="PTHR42695">
    <property type="entry name" value="GLUTAMINE AMIDOTRANSFERASE YLR126C-RELATED"/>
    <property type="match status" value="1"/>
</dbReference>
<name>A0A7X5JA42_9HYPH</name>
<reference evidence="2" key="1">
    <citation type="submission" date="2020-01" db="EMBL/GenBank/DDBJ databases">
        <authorList>
            <person name="Fang Y."/>
            <person name="Sun R."/>
            <person name="Nie L."/>
            <person name="He J."/>
            <person name="Hao L."/>
            <person name="Wang L."/>
            <person name="Su S."/>
            <person name="Lv E."/>
            <person name="Zhang Z."/>
            <person name="Xie R."/>
            <person name="Liu H."/>
        </authorList>
    </citation>
    <scope>NUCLEOTIDE SEQUENCE [LARGE SCALE GENOMIC DNA]</scope>
    <source>
        <strain evidence="2">XCT-53</strain>
    </source>
</reference>
<dbReference type="GO" id="GO:0005829">
    <property type="term" value="C:cytosol"/>
    <property type="evidence" value="ECO:0007669"/>
    <property type="project" value="TreeGrafter"/>
</dbReference>
<dbReference type="SUPFAM" id="SSF52317">
    <property type="entry name" value="Class I glutamine amidotransferase-like"/>
    <property type="match status" value="1"/>
</dbReference>
<gene>
    <name evidence="1" type="ORF">GWI72_12300</name>
</gene>
<protein>
    <submittedName>
        <fullName evidence="1">GMP synthase</fullName>
    </submittedName>
</protein>
<dbReference type="Pfam" id="PF00117">
    <property type="entry name" value="GATase"/>
    <property type="match status" value="1"/>
</dbReference>
<dbReference type="AlphaFoldDB" id="A0A7X5JA42"/>